<feature type="region of interest" description="Disordered" evidence="2">
    <location>
        <begin position="369"/>
        <end position="479"/>
    </location>
</feature>
<sequence>MPAQDTDLAPEDLTTFKPASRPVTATSARGALRNTPYPPSNPTNSSQSILDSYKRKLQRQQERYTTLNSTVQKHDTSIASLEVETAALKFGQDALINTASDLASTVDEINTRVAEQTPLLVYTIDAIDALSNNMEIQRAELAALKAQIETQSSQLNINSTKQKDTEFALTVFSGKLDNNTYQQAINKETIDRLKRQNNIIIWDFPSVDTDLHRVAVTVFKDIGLIIAEDSFIVKRFDMANGKHRHVITFQCPTYVSKAISRFKARNRFLSNLPQPSRLPYGLDRDKTVIQVRTDRITQYKVQFLRDTKGGDYRKMENGRIGLWKDPTTTEPSEIMTRNELDTLDISSEYIAAHPFPSYPRLPDSLLPLVPQDPRFDTKATGTNTLPLGDRNPNLPSSLRTSTAPPKPSSRQSPEVIDLTTDKPTNQRTIDSFFDTDAFPPPPPPPPPPHSPSKRKIAETSTENQDLDPNPSPKKKNREWKVMPELIDEVIPESTVGVKLIDRLRATMSQYRSAHPPLSPERPTPTPEDDEDDDEMNGLEFDIPSGTSHQ</sequence>
<reference evidence="3 4" key="1">
    <citation type="journal article" date="2018" name="Nat. Ecol. Evol.">
        <title>Pezizomycetes genomes reveal the molecular basis of ectomycorrhizal truffle lifestyle.</title>
        <authorList>
            <person name="Murat C."/>
            <person name="Payen T."/>
            <person name="Noel B."/>
            <person name="Kuo A."/>
            <person name="Morin E."/>
            <person name="Chen J."/>
            <person name="Kohler A."/>
            <person name="Krizsan K."/>
            <person name="Balestrini R."/>
            <person name="Da Silva C."/>
            <person name="Montanini B."/>
            <person name="Hainaut M."/>
            <person name="Levati E."/>
            <person name="Barry K.W."/>
            <person name="Belfiori B."/>
            <person name="Cichocki N."/>
            <person name="Clum A."/>
            <person name="Dockter R.B."/>
            <person name="Fauchery L."/>
            <person name="Guy J."/>
            <person name="Iotti M."/>
            <person name="Le Tacon F."/>
            <person name="Lindquist E.A."/>
            <person name="Lipzen A."/>
            <person name="Malagnac F."/>
            <person name="Mello A."/>
            <person name="Molinier V."/>
            <person name="Miyauchi S."/>
            <person name="Poulain J."/>
            <person name="Riccioni C."/>
            <person name="Rubini A."/>
            <person name="Sitrit Y."/>
            <person name="Splivallo R."/>
            <person name="Traeger S."/>
            <person name="Wang M."/>
            <person name="Zifcakova L."/>
            <person name="Wipf D."/>
            <person name="Zambonelli A."/>
            <person name="Paolocci F."/>
            <person name="Nowrousian M."/>
            <person name="Ottonello S."/>
            <person name="Baldrian P."/>
            <person name="Spatafora J.W."/>
            <person name="Henrissat B."/>
            <person name="Nagy L.G."/>
            <person name="Aury J.M."/>
            <person name="Wincker P."/>
            <person name="Grigoriev I.V."/>
            <person name="Bonfante P."/>
            <person name="Martin F.M."/>
        </authorList>
    </citation>
    <scope>NUCLEOTIDE SEQUENCE [LARGE SCALE GENOMIC DNA]</scope>
    <source>
        <strain evidence="3 4">RN42</strain>
    </source>
</reference>
<accession>A0A3N4HJE0</accession>
<name>A0A3N4HJE0_ASCIM</name>
<organism evidence="3 4">
    <name type="scientific">Ascobolus immersus RN42</name>
    <dbReference type="NCBI Taxonomy" id="1160509"/>
    <lineage>
        <taxon>Eukaryota</taxon>
        <taxon>Fungi</taxon>
        <taxon>Dikarya</taxon>
        <taxon>Ascomycota</taxon>
        <taxon>Pezizomycotina</taxon>
        <taxon>Pezizomycetes</taxon>
        <taxon>Pezizales</taxon>
        <taxon>Ascobolaceae</taxon>
        <taxon>Ascobolus</taxon>
    </lineage>
</organism>
<dbReference type="Proteomes" id="UP000275078">
    <property type="component" value="Unassembled WGS sequence"/>
</dbReference>
<gene>
    <name evidence="3" type="ORF">BJ508DRAFT_335190</name>
</gene>
<dbReference type="EMBL" id="ML119868">
    <property type="protein sequence ID" value="RPA72301.1"/>
    <property type="molecule type" value="Genomic_DNA"/>
</dbReference>
<dbReference type="AlphaFoldDB" id="A0A3N4HJE0"/>
<feature type="coiled-coil region" evidence="1">
    <location>
        <begin position="127"/>
        <end position="154"/>
    </location>
</feature>
<proteinExistence type="predicted"/>
<keyword evidence="1" id="KW-0175">Coiled coil</keyword>
<feature type="compositionally biased region" description="Pro residues" evidence="2">
    <location>
        <begin position="516"/>
        <end position="525"/>
    </location>
</feature>
<evidence type="ECO:0000256" key="2">
    <source>
        <dbReference type="SAM" id="MobiDB-lite"/>
    </source>
</evidence>
<evidence type="ECO:0000313" key="4">
    <source>
        <dbReference type="Proteomes" id="UP000275078"/>
    </source>
</evidence>
<feature type="region of interest" description="Disordered" evidence="2">
    <location>
        <begin position="1"/>
        <end position="48"/>
    </location>
</feature>
<feature type="compositionally biased region" description="Acidic residues" evidence="2">
    <location>
        <begin position="526"/>
        <end position="536"/>
    </location>
</feature>
<evidence type="ECO:0000256" key="1">
    <source>
        <dbReference type="SAM" id="Coils"/>
    </source>
</evidence>
<feature type="region of interest" description="Disordered" evidence="2">
    <location>
        <begin position="508"/>
        <end position="549"/>
    </location>
</feature>
<protein>
    <submittedName>
        <fullName evidence="3">Uncharacterized protein</fullName>
    </submittedName>
</protein>
<feature type="compositionally biased region" description="Pro residues" evidence="2">
    <location>
        <begin position="438"/>
        <end position="450"/>
    </location>
</feature>
<keyword evidence="4" id="KW-1185">Reference proteome</keyword>
<evidence type="ECO:0000313" key="3">
    <source>
        <dbReference type="EMBL" id="RPA72301.1"/>
    </source>
</evidence>
<feature type="compositionally biased region" description="Polar residues" evidence="2">
    <location>
        <begin position="393"/>
        <end position="412"/>
    </location>
</feature>